<dbReference type="SMART" id="SM00499">
    <property type="entry name" value="AAI"/>
    <property type="match status" value="1"/>
</dbReference>
<dbReference type="Gene3D" id="1.10.110.10">
    <property type="entry name" value="Plant lipid-transfer and hydrophobic proteins"/>
    <property type="match status" value="1"/>
</dbReference>
<evidence type="ECO:0000256" key="2">
    <source>
        <dbReference type="ARBA" id="ARBA00023157"/>
    </source>
</evidence>
<dbReference type="InterPro" id="IPR036312">
    <property type="entry name" value="Bifun_inhib/LTP/seed_sf"/>
</dbReference>
<comment type="caution">
    <text evidence="6">The sequence shown here is derived from an EMBL/GenBank/DDBJ whole genome shotgun (WGS) entry which is preliminary data.</text>
</comment>
<accession>A0AAE1MZI0</accession>
<keyword evidence="3" id="KW-0446">Lipid-binding</keyword>
<keyword evidence="3" id="KW-0813">Transport</keyword>
<dbReference type="PANTHER" id="PTHR33076">
    <property type="entry name" value="NON-SPECIFIC LIPID-TRANSFER PROTEIN 2-RELATED"/>
    <property type="match status" value="1"/>
</dbReference>
<evidence type="ECO:0000256" key="1">
    <source>
        <dbReference type="ARBA" id="ARBA00009748"/>
    </source>
</evidence>
<dbReference type="GO" id="GO:0008289">
    <property type="term" value="F:lipid binding"/>
    <property type="evidence" value="ECO:0007669"/>
    <property type="project" value="UniProtKB-KW"/>
</dbReference>
<dbReference type="Pfam" id="PF00234">
    <property type="entry name" value="Tryp_alpha_amyl"/>
    <property type="match status" value="1"/>
</dbReference>
<evidence type="ECO:0000256" key="3">
    <source>
        <dbReference type="RuleBase" id="RU000628"/>
    </source>
</evidence>
<feature type="domain" description="Bifunctional inhibitor/plant lipid transfer protein/seed storage helical" evidence="5">
    <location>
        <begin position="28"/>
        <end position="112"/>
    </location>
</feature>
<dbReference type="EMBL" id="JAWXYG010000002">
    <property type="protein sequence ID" value="KAK4280350.1"/>
    <property type="molecule type" value="Genomic_DNA"/>
</dbReference>
<organism evidence="6 7">
    <name type="scientific">Acacia crassicarpa</name>
    <name type="common">northern wattle</name>
    <dbReference type="NCBI Taxonomy" id="499986"/>
    <lineage>
        <taxon>Eukaryota</taxon>
        <taxon>Viridiplantae</taxon>
        <taxon>Streptophyta</taxon>
        <taxon>Embryophyta</taxon>
        <taxon>Tracheophyta</taxon>
        <taxon>Spermatophyta</taxon>
        <taxon>Magnoliopsida</taxon>
        <taxon>eudicotyledons</taxon>
        <taxon>Gunneridae</taxon>
        <taxon>Pentapetalae</taxon>
        <taxon>rosids</taxon>
        <taxon>fabids</taxon>
        <taxon>Fabales</taxon>
        <taxon>Fabaceae</taxon>
        <taxon>Caesalpinioideae</taxon>
        <taxon>mimosoid clade</taxon>
        <taxon>Acacieae</taxon>
        <taxon>Acacia</taxon>
    </lineage>
</organism>
<dbReference type="PRINTS" id="PR00382">
    <property type="entry name" value="LIPIDTRNSFER"/>
</dbReference>
<proteinExistence type="inferred from homology"/>
<dbReference type="InterPro" id="IPR016140">
    <property type="entry name" value="Bifunc_inhib/LTP/seed_store"/>
</dbReference>
<feature type="chain" id="PRO_5041999461" description="Non-specific lipid-transfer protein" evidence="4">
    <location>
        <begin position="26"/>
        <end position="117"/>
    </location>
</feature>
<gene>
    <name evidence="6" type="ORF">QN277_011984</name>
</gene>
<protein>
    <recommendedName>
        <fullName evidence="3">Non-specific lipid-transfer protein</fullName>
    </recommendedName>
</protein>
<evidence type="ECO:0000259" key="5">
    <source>
        <dbReference type="SMART" id="SM00499"/>
    </source>
</evidence>
<comment type="function">
    <text evidence="3">Plant non-specific lipid-transfer proteins transfer phospholipids as well as galactolipids across membranes. May play a role in wax or cutin deposition in the cell walls of expanding epidermal cells and certain secretory tissues.</text>
</comment>
<dbReference type="SUPFAM" id="SSF47699">
    <property type="entry name" value="Bifunctional inhibitor/lipid-transfer protein/seed storage 2S albumin"/>
    <property type="match status" value="1"/>
</dbReference>
<dbReference type="CDD" id="cd01960">
    <property type="entry name" value="nsLTP1"/>
    <property type="match status" value="1"/>
</dbReference>
<comment type="similarity">
    <text evidence="1 3">Belongs to the plant LTP family.</text>
</comment>
<dbReference type="AlphaFoldDB" id="A0AAE1MZI0"/>
<keyword evidence="7" id="KW-1185">Reference proteome</keyword>
<evidence type="ECO:0000256" key="4">
    <source>
        <dbReference type="SAM" id="SignalP"/>
    </source>
</evidence>
<keyword evidence="2" id="KW-1015">Disulfide bond</keyword>
<dbReference type="InterPro" id="IPR000528">
    <property type="entry name" value="Plant_nsLTP"/>
</dbReference>
<keyword evidence="4" id="KW-0732">Signal</keyword>
<sequence length="117" mass="12150">MAGLVKVACVVVMCVALVGAPLAEAITCGQVVSRVTPCISYIQRGGAPSPGCCNGIRSLAGAARTTADKQTVCNCLKLTATQVPGYNDRNAQAITSLCRVNVPYKISTSTNCARIRF</sequence>
<dbReference type="GO" id="GO:0006869">
    <property type="term" value="P:lipid transport"/>
    <property type="evidence" value="ECO:0007669"/>
    <property type="project" value="InterPro"/>
</dbReference>
<name>A0AAE1MZI0_9FABA</name>
<feature type="signal peptide" evidence="4">
    <location>
        <begin position="1"/>
        <end position="25"/>
    </location>
</feature>
<dbReference type="Proteomes" id="UP001293593">
    <property type="component" value="Unassembled WGS sequence"/>
</dbReference>
<evidence type="ECO:0000313" key="7">
    <source>
        <dbReference type="Proteomes" id="UP001293593"/>
    </source>
</evidence>
<evidence type="ECO:0000313" key="6">
    <source>
        <dbReference type="EMBL" id="KAK4280350.1"/>
    </source>
</evidence>
<reference evidence="6" key="1">
    <citation type="submission" date="2023-10" db="EMBL/GenBank/DDBJ databases">
        <title>Chromosome-level genome of the transformable northern wattle, Acacia crassicarpa.</title>
        <authorList>
            <person name="Massaro I."/>
            <person name="Sinha N.R."/>
            <person name="Poethig S."/>
            <person name="Leichty A.R."/>
        </authorList>
    </citation>
    <scope>NUCLEOTIDE SEQUENCE</scope>
    <source>
        <strain evidence="6">Acra3RX</strain>
        <tissue evidence="6">Leaf</tissue>
    </source>
</reference>